<keyword evidence="3" id="KW-1185">Reference proteome</keyword>
<dbReference type="SUPFAM" id="SSF52047">
    <property type="entry name" value="RNI-like"/>
    <property type="match status" value="1"/>
</dbReference>
<accession>A0AAD1YDG6</accession>
<dbReference type="Proteomes" id="UP001295684">
    <property type="component" value="Unassembled WGS sequence"/>
</dbReference>
<evidence type="ECO:0000313" key="3">
    <source>
        <dbReference type="Proteomes" id="UP001295684"/>
    </source>
</evidence>
<name>A0AAD1YDG6_EUPCR</name>
<feature type="region of interest" description="Disordered" evidence="1">
    <location>
        <begin position="225"/>
        <end position="289"/>
    </location>
</feature>
<organism evidence="2 3">
    <name type="scientific">Euplotes crassus</name>
    <dbReference type="NCBI Taxonomy" id="5936"/>
    <lineage>
        <taxon>Eukaryota</taxon>
        <taxon>Sar</taxon>
        <taxon>Alveolata</taxon>
        <taxon>Ciliophora</taxon>
        <taxon>Intramacronucleata</taxon>
        <taxon>Spirotrichea</taxon>
        <taxon>Hypotrichia</taxon>
        <taxon>Euplotida</taxon>
        <taxon>Euplotidae</taxon>
        <taxon>Moneuplotes</taxon>
    </lineage>
</organism>
<dbReference type="EMBL" id="CAMPGE010030212">
    <property type="protein sequence ID" value="CAI2387722.1"/>
    <property type="molecule type" value="Genomic_DNA"/>
</dbReference>
<feature type="compositionally biased region" description="Basic residues" evidence="1">
    <location>
        <begin position="278"/>
        <end position="289"/>
    </location>
</feature>
<dbReference type="Gene3D" id="3.80.10.10">
    <property type="entry name" value="Ribonuclease Inhibitor"/>
    <property type="match status" value="1"/>
</dbReference>
<evidence type="ECO:0000256" key="1">
    <source>
        <dbReference type="SAM" id="MobiDB-lite"/>
    </source>
</evidence>
<feature type="region of interest" description="Disordered" evidence="1">
    <location>
        <begin position="1"/>
        <end position="23"/>
    </location>
</feature>
<dbReference type="AlphaFoldDB" id="A0AAD1YDG6"/>
<protein>
    <submittedName>
        <fullName evidence="2">Uncharacterized protein</fullName>
    </submittedName>
</protein>
<feature type="compositionally biased region" description="Basic and acidic residues" evidence="1">
    <location>
        <begin position="10"/>
        <end position="21"/>
    </location>
</feature>
<reference evidence="2" key="1">
    <citation type="submission" date="2023-07" db="EMBL/GenBank/DDBJ databases">
        <authorList>
            <consortium name="AG Swart"/>
            <person name="Singh M."/>
            <person name="Singh A."/>
            <person name="Seah K."/>
            <person name="Emmerich C."/>
        </authorList>
    </citation>
    <scope>NUCLEOTIDE SEQUENCE</scope>
    <source>
        <strain evidence="2">DP1</strain>
    </source>
</reference>
<dbReference type="InterPro" id="IPR032675">
    <property type="entry name" value="LRR_dom_sf"/>
</dbReference>
<gene>
    <name evidence="2" type="ORF">ECRASSUSDP1_LOCUS29356</name>
</gene>
<sequence>MQNKGVNSRKNSEPKTTKDTKLPWNPNFDLQMLPLSLRSCLRGDMNYKIIYQDESTSGNNKNQMFKKPSHDKRNTNDTANITYKLYKKKPEYQQYKHDIPLKMYRKVLEGNFIINKDNLKDLEAENSNIRRSQQPRITDSLLEPIAKTSKKNFLRIDYNHKKFKNYDPILQSLNRTESSLTRPPFSLATTYNDSLISQKFGQPSFNYSQRGRNHTSHRLSFQNPMESLPQHTSFQIKTQDQSLRPRHRSLENKANYSPPKEMNTFLTSMDPTTEQKRPVSKPKKMAKNQRNKKILESLKKSKTLLSSQNSLTRSQRVRNADSCLKKCSNLTINRAKFISDGTQKRVTLNFSFLNNNRRHARRYVNPMELGNKNVITRRSLEQRTNSHNKGKYEDEHPLFGGRTSPKKTLRKIKKDEKTEKLKKFMEDFNSEEKWNDSIVKIIDQRDTITEFLNSSKLSNSKEVSKHFKNEIQFFRKKNHPIKINNKKAFSDYYEQCTSEYNPALRILTHINKNALSLCDYLINMGNAKAFKNTCIQSPLKIKRIYLVNNCMSDSILKKILEGALHLKDLHTLVIGRNEVGKESLEIILELLPKLNELRLNQLKYHPSVLDSVISQIHSKKISLKKLSLRSNNLDNKTVEILCKMLKSNKSLTHFDVASNKMLTHKNLKIFSALEKASEIQDFNISCNSLPDFNIFKFRPISVFLSSGPIKIKASQFNPSGVTNSNLIHLNMSYMNLSFECGAFLLKCVSRSESLLSVHLSGNEELLKNRDKLN</sequence>
<proteinExistence type="predicted"/>
<feature type="region of interest" description="Disordered" evidence="1">
    <location>
        <begin position="384"/>
        <end position="407"/>
    </location>
</feature>
<comment type="caution">
    <text evidence="2">The sequence shown here is derived from an EMBL/GenBank/DDBJ whole genome shotgun (WGS) entry which is preliminary data.</text>
</comment>
<feature type="compositionally biased region" description="Polar residues" evidence="1">
    <location>
        <begin position="225"/>
        <end position="242"/>
    </location>
</feature>
<evidence type="ECO:0000313" key="2">
    <source>
        <dbReference type="EMBL" id="CAI2387722.1"/>
    </source>
</evidence>